<evidence type="ECO:0000256" key="8">
    <source>
        <dbReference type="ARBA" id="ARBA00067675"/>
    </source>
</evidence>
<organism evidence="15 16">
    <name type="scientific">Neolamprologus brichardi</name>
    <name type="common">Fairy cichlid</name>
    <name type="synonym">Lamprologus brichardi</name>
    <dbReference type="NCBI Taxonomy" id="32507"/>
    <lineage>
        <taxon>Eukaryota</taxon>
        <taxon>Metazoa</taxon>
        <taxon>Chordata</taxon>
        <taxon>Craniata</taxon>
        <taxon>Vertebrata</taxon>
        <taxon>Euteleostomi</taxon>
        <taxon>Actinopterygii</taxon>
        <taxon>Neopterygii</taxon>
        <taxon>Teleostei</taxon>
        <taxon>Neoteleostei</taxon>
        <taxon>Acanthomorphata</taxon>
        <taxon>Ovalentaria</taxon>
        <taxon>Cichlomorphae</taxon>
        <taxon>Cichliformes</taxon>
        <taxon>Cichlidae</taxon>
        <taxon>African cichlids</taxon>
        <taxon>Pseudocrenilabrinae</taxon>
        <taxon>Lamprologini</taxon>
        <taxon>Neolamprologus</taxon>
    </lineage>
</organism>
<dbReference type="InterPro" id="IPR001478">
    <property type="entry name" value="PDZ"/>
</dbReference>
<reference evidence="15" key="2">
    <citation type="submission" date="2025-09" db="UniProtKB">
        <authorList>
            <consortium name="Ensembl"/>
        </authorList>
    </citation>
    <scope>IDENTIFICATION</scope>
</reference>
<evidence type="ECO:0000256" key="5">
    <source>
        <dbReference type="ARBA" id="ARBA00022737"/>
    </source>
</evidence>
<keyword evidence="3" id="KW-0963">Cytoplasm</keyword>
<dbReference type="SMART" id="SM00228">
    <property type="entry name" value="PDZ"/>
    <property type="match status" value="2"/>
</dbReference>
<keyword evidence="4" id="KW-0597">Phosphoprotein</keyword>
<keyword evidence="2" id="KW-0813">Transport</keyword>
<dbReference type="InterPro" id="IPR036034">
    <property type="entry name" value="PDZ_sf"/>
</dbReference>
<dbReference type="InterPro" id="IPR051230">
    <property type="entry name" value="APP-Binding"/>
</dbReference>
<dbReference type="AlphaFoldDB" id="A0A3Q4G8R6"/>
<evidence type="ECO:0000256" key="6">
    <source>
        <dbReference type="ARBA" id="ARBA00022990"/>
    </source>
</evidence>
<sequence length="696" mass="76203">FSNALRPRVHTVSTRLVNEFPKHRRSAEDLDSYNPIEPPPLDWRSDTSSEAGSADDLDDASLPTSADCLDKAGLGESVSLPLVERDILTPVDVNQLDLVGNVKQPAEDVEAKSTDEAEAGAGLLRAEGFKDAEEDQAVVTLGDVENKRGEEEAAERRSNDEDHMHIHTLLSQLQLMEEEPHPSHRMPSNHHYSRRSELEACAPSSIKEDSAETKGLLFSESHQRDLLGMLQCTEIGATPRPTSLPHRGDVDAVVSVSYSREDAQRFWSDNQNTFFFLPPANPSLNLSEALLVFQGLKFTNLLCVPPLQSADDQPSYKDVPGPCDPEDLLDGVIFGAKYLGSTQIKSEKNPSTNARMAQAQEAVDRIKAPEGESQPMTEVDLFISTQRIKVLTTDTQEAMMDHALQMISYIADIDNIVVLMARRKRKGQDGDNDPNSSSSSAKKCLMICHVFSSEDAQIIAQAIGQAFGVAYQQFLQANGIKASDLRPGEYSDYLESQELYNGDLAHFSDSQNLREVIMTKAPGEILGLAVVESGWGSILPTVVVANLLHGGPAERCGELSIGDRIMSINGTSLVGLPITTCQNIIRDQKSKKYVRLSIVHCPPVTMAIIKRPDPKFQLGFSVEDGIICSLMRGGIAERGGIRVGHRIIEINGQSVVATPHDKIIQILTNAVGEIHLKTMPASTYRLLTGQEQPVFL</sequence>
<dbReference type="GO" id="GO:0048471">
    <property type="term" value="C:perinuclear region of cytoplasm"/>
    <property type="evidence" value="ECO:0007669"/>
    <property type="project" value="UniProtKB-SubCell"/>
</dbReference>
<dbReference type="InterPro" id="IPR011993">
    <property type="entry name" value="PH-like_dom_sf"/>
</dbReference>
<comment type="subcellular location">
    <subcellularLocation>
        <location evidence="1">Cytoplasm</location>
        <location evidence="1">Perinuclear region</location>
    </subcellularLocation>
</comment>
<dbReference type="PROSITE" id="PS01179">
    <property type="entry name" value="PID"/>
    <property type="match status" value="1"/>
</dbReference>
<dbReference type="Bgee" id="ENSNBRG00000004151">
    <property type="expression patterns" value="Expressed in skeletal muscle tissue and 4 other cell types or tissues"/>
</dbReference>
<evidence type="ECO:0000256" key="9">
    <source>
        <dbReference type="ARBA" id="ARBA00077607"/>
    </source>
</evidence>
<evidence type="ECO:0000256" key="12">
    <source>
        <dbReference type="SAM" id="MobiDB-lite"/>
    </source>
</evidence>
<dbReference type="Ensembl" id="ENSNBRT00000005422.1">
    <property type="protein sequence ID" value="ENSNBRP00000005265.1"/>
    <property type="gene ID" value="ENSNBRG00000004151.1"/>
</dbReference>
<dbReference type="FunFam" id="2.30.42.10:FF:000017">
    <property type="entry name" value="Amyloid beta A4 protein-binding family A member 1"/>
    <property type="match status" value="1"/>
</dbReference>
<protein>
    <recommendedName>
        <fullName evidence="8">Amyloid-beta A4 precursor protein-binding family A member 3</fullName>
    </recommendedName>
    <alternativeName>
        <fullName evidence="10">Adapter protein X11gamma</fullName>
    </alternativeName>
    <alternativeName>
        <fullName evidence="9">Neuron-specific X11L2 protein</fullName>
    </alternativeName>
    <alternativeName>
        <fullName evidence="11">Neuronal Munc18-1-interacting protein 3</fullName>
    </alternativeName>
</protein>
<reference evidence="15" key="1">
    <citation type="submission" date="2025-08" db="UniProtKB">
        <authorList>
            <consortium name="Ensembl"/>
        </authorList>
    </citation>
    <scope>IDENTIFICATION</scope>
</reference>
<dbReference type="SUPFAM" id="SSF50156">
    <property type="entry name" value="PDZ domain-like"/>
    <property type="match status" value="2"/>
</dbReference>
<evidence type="ECO:0000256" key="4">
    <source>
        <dbReference type="ARBA" id="ARBA00022553"/>
    </source>
</evidence>
<proteinExistence type="predicted"/>
<evidence type="ECO:0000256" key="2">
    <source>
        <dbReference type="ARBA" id="ARBA00022448"/>
    </source>
</evidence>
<dbReference type="Gene3D" id="2.30.42.10">
    <property type="match status" value="2"/>
</dbReference>
<dbReference type="CDD" id="cd01208">
    <property type="entry name" value="PTB_X11"/>
    <property type="match status" value="1"/>
</dbReference>
<feature type="domain" description="PID" evidence="13">
    <location>
        <begin position="330"/>
        <end position="477"/>
    </location>
</feature>
<dbReference type="GO" id="GO:0001540">
    <property type="term" value="F:amyloid-beta binding"/>
    <property type="evidence" value="ECO:0007669"/>
    <property type="project" value="TreeGrafter"/>
</dbReference>
<dbReference type="FunFam" id="2.30.42.10:FF:000007">
    <property type="entry name" value="Amyloid beta A4 protein-binding family A member"/>
    <property type="match status" value="1"/>
</dbReference>
<dbReference type="GO" id="GO:0005886">
    <property type="term" value="C:plasma membrane"/>
    <property type="evidence" value="ECO:0007669"/>
    <property type="project" value="TreeGrafter"/>
</dbReference>
<keyword evidence="6" id="KW-0007">Acetylation</keyword>
<feature type="domain" description="PDZ" evidence="14">
    <location>
        <begin position="605"/>
        <end position="682"/>
    </location>
</feature>
<evidence type="ECO:0000313" key="15">
    <source>
        <dbReference type="Ensembl" id="ENSNBRP00000005265.1"/>
    </source>
</evidence>
<dbReference type="CDD" id="cd06720">
    <property type="entry name" value="PDZ1_APBA1_3-like"/>
    <property type="match status" value="1"/>
</dbReference>
<evidence type="ECO:0000259" key="14">
    <source>
        <dbReference type="PROSITE" id="PS50106"/>
    </source>
</evidence>
<dbReference type="SUPFAM" id="SSF50729">
    <property type="entry name" value="PH domain-like"/>
    <property type="match status" value="1"/>
</dbReference>
<evidence type="ECO:0000256" key="3">
    <source>
        <dbReference type="ARBA" id="ARBA00022490"/>
    </source>
</evidence>
<evidence type="ECO:0000256" key="11">
    <source>
        <dbReference type="ARBA" id="ARBA00083043"/>
    </source>
</evidence>
<evidence type="ECO:0000256" key="10">
    <source>
        <dbReference type="ARBA" id="ARBA00078850"/>
    </source>
</evidence>
<evidence type="ECO:0000256" key="7">
    <source>
        <dbReference type="ARBA" id="ARBA00058713"/>
    </source>
</evidence>
<dbReference type="GO" id="GO:0007268">
    <property type="term" value="P:chemical synaptic transmission"/>
    <property type="evidence" value="ECO:0007669"/>
    <property type="project" value="TreeGrafter"/>
</dbReference>
<evidence type="ECO:0000256" key="1">
    <source>
        <dbReference type="ARBA" id="ARBA00004556"/>
    </source>
</evidence>
<dbReference type="FunFam" id="2.30.29.30:FF:000222">
    <property type="entry name" value="amyloid beta A4 precursor protein-binding family A member 3"/>
    <property type="match status" value="1"/>
</dbReference>
<feature type="domain" description="PDZ" evidence="14">
    <location>
        <begin position="515"/>
        <end position="600"/>
    </location>
</feature>
<evidence type="ECO:0000259" key="13">
    <source>
        <dbReference type="PROSITE" id="PS01179"/>
    </source>
</evidence>
<feature type="region of interest" description="Disordered" evidence="12">
    <location>
        <begin position="23"/>
        <end position="64"/>
    </location>
</feature>
<dbReference type="SMART" id="SM00462">
    <property type="entry name" value="PTB"/>
    <property type="match status" value="1"/>
</dbReference>
<dbReference type="Gene3D" id="2.30.29.30">
    <property type="entry name" value="Pleckstrin-homology domain (PH domain)/Phosphotyrosine-binding domain (PTB)"/>
    <property type="match status" value="1"/>
</dbReference>
<keyword evidence="16" id="KW-1185">Reference proteome</keyword>
<comment type="function">
    <text evidence="7">May modulate processing of the amyloid-beta precursor protein (APP) and hence formation of APP-beta. May enhance the activity of HIF1A in macrophages by inhibiting the activity of HIF1AN.</text>
</comment>
<name>A0A3Q4G8R6_NEOBR</name>
<dbReference type="PROSITE" id="PS50106">
    <property type="entry name" value="PDZ"/>
    <property type="match status" value="2"/>
</dbReference>
<dbReference type="Proteomes" id="UP000261580">
    <property type="component" value="Unassembled WGS sequence"/>
</dbReference>
<accession>A0A3Q4G8R6</accession>
<dbReference type="PANTHER" id="PTHR12345:SF9">
    <property type="entry name" value="AMYLOID-BETA A4 PRECURSOR PROTEIN-BINDING FAMILY A MEMBER 3"/>
    <property type="match status" value="1"/>
</dbReference>
<dbReference type="CDD" id="cd06793">
    <property type="entry name" value="PDZ2_APBA1_3-like"/>
    <property type="match status" value="1"/>
</dbReference>
<dbReference type="InterPro" id="IPR006020">
    <property type="entry name" value="PTB/PI_dom"/>
</dbReference>
<keyword evidence="5" id="KW-0677">Repeat</keyword>
<dbReference type="GO" id="GO:0043197">
    <property type="term" value="C:dendritic spine"/>
    <property type="evidence" value="ECO:0007669"/>
    <property type="project" value="TreeGrafter"/>
</dbReference>
<dbReference type="Pfam" id="PF00595">
    <property type="entry name" value="PDZ"/>
    <property type="match status" value="2"/>
</dbReference>
<dbReference type="Pfam" id="PF00640">
    <property type="entry name" value="PID"/>
    <property type="match status" value="1"/>
</dbReference>
<dbReference type="GeneTree" id="ENSGT00940000160384"/>
<evidence type="ECO:0000313" key="16">
    <source>
        <dbReference type="Proteomes" id="UP000261580"/>
    </source>
</evidence>
<dbReference type="PANTHER" id="PTHR12345">
    <property type="entry name" value="SYNTENIN RELATED"/>
    <property type="match status" value="1"/>
</dbReference>